<feature type="region of interest" description="Disordered" evidence="1">
    <location>
        <begin position="438"/>
        <end position="458"/>
    </location>
</feature>
<gene>
    <name evidence="2" type="ORF">GE061_009815</name>
</gene>
<evidence type="ECO:0000313" key="3">
    <source>
        <dbReference type="Proteomes" id="UP000466442"/>
    </source>
</evidence>
<proteinExistence type="predicted"/>
<comment type="caution">
    <text evidence="2">The sequence shown here is derived from an EMBL/GenBank/DDBJ whole genome shotgun (WGS) entry which is preliminary data.</text>
</comment>
<name>A0A8S9Y409_APOLU</name>
<dbReference type="Proteomes" id="UP000466442">
    <property type="component" value="Unassembled WGS sequence"/>
</dbReference>
<keyword evidence="3" id="KW-1185">Reference proteome</keyword>
<evidence type="ECO:0000313" key="2">
    <source>
        <dbReference type="EMBL" id="KAF6215066.1"/>
    </source>
</evidence>
<reference evidence="2" key="1">
    <citation type="journal article" date="2021" name="Mol. Ecol. Resour.">
        <title>Apolygus lucorum genome provides insights into omnivorousness and mesophyll feeding.</title>
        <authorList>
            <person name="Liu Y."/>
            <person name="Liu H."/>
            <person name="Wang H."/>
            <person name="Huang T."/>
            <person name="Liu B."/>
            <person name="Yang B."/>
            <person name="Yin L."/>
            <person name="Li B."/>
            <person name="Zhang Y."/>
            <person name="Zhang S."/>
            <person name="Jiang F."/>
            <person name="Zhang X."/>
            <person name="Ren Y."/>
            <person name="Wang B."/>
            <person name="Wang S."/>
            <person name="Lu Y."/>
            <person name="Wu K."/>
            <person name="Fan W."/>
            <person name="Wang G."/>
        </authorList>
    </citation>
    <scope>NUCLEOTIDE SEQUENCE</scope>
    <source>
        <strain evidence="2">12Hb</strain>
    </source>
</reference>
<protein>
    <submittedName>
        <fullName evidence="2">Uncharacterized protein</fullName>
    </submittedName>
</protein>
<sequence length="1007" mass="113564">MNDMSAEENVKEPLEKKICCSGLERTEHCKIGETCKCLERVPHYLRTDRIIFSEPIARKTKAQYGSELRTCYIDDQADGPPPVDECRSYFGSQLAEQSPKTPQVKCSYTGDQKVEIPSGGIKLIPNGGGDWTRSDIISDAPESDESDFQLCAASEVKGRLDAVADDEASEEKAAEIVCKCQYPFCRACKEIPSSSGSSEALLIEKSISFEDEIPGADESEIWLNPVPRRKVFQFANIEQREKYKAELLEKMKSTAMQLPRSEWIKRLGDFDHYVTIVMGESSPDSSSDYEDYEVRAEKGRIRKQRRKKRLMYGVEDIKGSPVYNNKYVRYYTEFMEDLKKRAAVTPSHYWPRFMKIFSGYGPAADEERDPEWLGLLLMAPKECFREISSSSSCESLPVLSDPGSTTTSCTTSECSPTACAKDSAEYLRRAGVCTDGVSAKDMPEEEVEEEETYDVQKSELVFPSQQVDSKNLPEGTKLVSAPSAGYSLSAQSRNRSLVGAEAQKSHTSSGHSRTSRAFDSERRSTQQGLFRRDGERSDQSYDILSAPTAELLRSFYRKRSTKLLTAQEKLGLMDEIVVIQQELLPTSLGVKLREFGEEYPGETAHPHPEFETMRRNVIFIVRGKLYKMNYECFCGEICYCDPKKLVEKYVKMLISEIYGLEDSEEEEDEVDDSKKDNSNENIASLAPASSRREEKGTKNEGDIRNDVQSTASGKPAKTKVDEPCFLLDPDVNIDMRDRAVYPRGLHNKEDMESVKAAAPDGIVAYQDFYKPGDLKGVTNRLKEMQKVKKQEQDSNNLVDVSTMSIIDSSSEEGANESSDDEEHESNTKTDTSVSGDSSSGSIPLCQCCDCVKKYEEDGKVVRRCDKKTCSCCACKAKIVKVAKKLYTRNKGTRFLYILLKKIRRAINKPSKETREQTLQGIVNQLRGEAARFPRKKWPFYFKEVMVSAGLESPSESTSVTEEEGSNTTQKKKKKPWRHRGEPKYSKKFTAADIQQREWEDLKGKKAT</sequence>
<organism evidence="2 3">
    <name type="scientific">Apolygus lucorum</name>
    <name type="common">Small green plant bug</name>
    <name type="synonym">Lygocoris lucorum</name>
    <dbReference type="NCBI Taxonomy" id="248454"/>
    <lineage>
        <taxon>Eukaryota</taxon>
        <taxon>Metazoa</taxon>
        <taxon>Ecdysozoa</taxon>
        <taxon>Arthropoda</taxon>
        <taxon>Hexapoda</taxon>
        <taxon>Insecta</taxon>
        <taxon>Pterygota</taxon>
        <taxon>Neoptera</taxon>
        <taxon>Paraneoptera</taxon>
        <taxon>Hemiptera</taxon>
        <taxon>Heteroptera</taxon>
        <taxon>Panheteroptera</taxon>
        <taxon>Cimicomorpha</taxon>
        <taxon>Miridae</taxon>
        <taxon>Mirini</taxon>
        <taxon>Apolygus</taxon>
    </lineage>
</organism>
<dbReference type="AlphaFoldDB" id="A0A8S9Y409"/>
<feature type="compositionally biased region" description="Basic and acidic residues" evidence="1">
    <location>
        <begin position="516"/>
        <end position="537"/>
    </location>
</feature>
<feature type="region of interest" description="Disordered" evidence="1">
    <location>
        <begin position="662"/>
        <end position="718"/>
    </location>
</feature>
<feature type="compositionally biased region" description="Acidic residues" evidence="1">
    <location>
        <begin position="809"/>
        <end position="823"/>
    </location>
</feature>
<feature type="region of interest" description="Disordered" evidence="1">
    <location>
        <begin position="949"/>
        <end position="990"/>
    </location>
</feature>
<dbReference type="EMBL" id="WIXP02000002">
    <property type="protein sequence ID" value="KAF6215066.1"/>
    <property type="molecule type" value="Genomic_DNA"/>
</dbReference>
<evidence type="ECO:0000256" key="1">
    <source>
        <dbReference type="SAM" id="MobiDB-lite"/>
    </source>
</evidence>
<feature type="compositionally biased region" description="Basic and acidic residues" evidence="1">
    <location>
        <begin position="690"/>
        <end position="705"/>
    </location>
</feature>
<feature type="compositionally biased region" description="Low complexity" evidence="1">
    <location>
        <begin position="829"/>
        <end position="841"/>
    </location>
</feature>
<feature type="compositionally biased region" description="Acidic residues" evidence="1">
    <location>
        <begin position="443"/>
        <end position="453"/>
    </location>
</feature>
<feature type="region of interest" description="Disordered" evidence="1">
    <location>
        <begin position="808"/>
        <end position="841"/>
    </location>
</feature>
<feature type="compositionally biased region" description="Acidic residues" evidence="1">
    <location>
        <begin position="662"/>
        <end position="671"/>
    </location>
</feature>
<accession>A0A8S9Y409</accession>
<feature type="region of interest" description="Disordered" evidence="1">
    <location>
        <begin position="490"/>
        <end position="537"/>
    </location>
</feature>